<name>A0A1L8CJI0_9PROT</name>
<evidence type="ECO:0000256" key="1">
    <source>
        <dbReference type="ARBA" id="ARBA00023172"/>
    </source>
</evidence>
<dbReference type="GO" id="GO:0006310">
    <property type="term" value="P:DNA recombination"/>
    <property type="evidence" value="ECO:0007669"/>
    <property type="project" value="UniProtKB-KW"/>
</dbReference>
<evidence type="ECO:0000313" key="2">
    <source>
        <dbReference type="EMBL" id="GAV19077.1"/>
    </source>
</evidence>
<dbReference type="EMBL" id="BDFD01000001">
    <property type="protein sequence ID" value="GAV19077.1"/>
    <property type="molecule type" value="Genomic_DNA"/>
</dbReference>
<keyword evidence="3" id="KW-1185">Reference proteome</keyword>
<dbReference type="Gene3D" id="1.10.443.10">
    <property type="entry name" value="Intergrase catalytic core"/>
    <property type="match status" value="1"/>
</dbReference>
<dbReference type="STRING" id="1921010.MMIC_P0005"/>
<protein>
    <recommendedName>
        <fullName evidence="4">Phage integrase family protein</fullName>
    </recommendedName>
</protein>
<proteinExistence type="predicted"/>
<gene>
    <name evidence="2" type="ORF">MMIC_P0005</name>
</gene>
<dbReference type="GO" id="GO:0003677">
    <property type="term" value="F:DNA binding"/>
    <property type="evidence" value="ECO:0007669"/>
    <property type="project" value="InterPro"/>
</dbReference>
<reference evidence="2 3" key="1">
    <citation type="journal article" date="2017" name="Arch. Microbiol.">
        <title>Mariprofundus micogutta sp. nov., a novel iron-oxidizing zetaproteobacterium isolated from a deep-sea hydrothermal field at the Bayonnaise knoll of the Izu-Ogasawara arc, and a description of Mariprofundales ord. nov. and Zetaproteobacteria classis nov.</title>
        <authorList>
            <person name="Makita H."/>
            <person name="Tanaka E."/>
            <person name="Mitsunobu S."/>
            <person name="Miyazaki M."/>
            <person name="Nunoura T."/>
            <person name="Uematsu K."/>
            <person name="Takaki Y."/>
            <person name="Nishi S."/>
            <person name="Shimamura S."/>
            <person name="Takai K."/>
        </authorList>
    </citation>
    <scope>NUCLEOTIDE SEQUENCE [LARGE SCALE GENOMIC DNA]</scope>
    <source>
        <strain evidence="2 3">ET2</strain>
    </source>
</reference>
<dbReference type="InterPro" id="IPR011010">
    <property type="entry name" value="DNA_brk_join_enz"/>
</dbReference>
<sequence>MDLRGWSNIDQKRAGVNGYKAEVTLNRRTAELGRAAGRIFEREGIFRIKDITVEMARAEIKALNLSGYSSGTISGYSKALSDAHQIVHGTPVDFGSLVPSRSSDAPTDGRAYLQPHIKEIIANQPPVYGLMTEVVYEGALRVSEINNLRPAAEFPAQISEQRLSQLVDYRFSGREGVYYTVTGKGGLDRTIILGEELSERLEAFRLDETRMIKSERGEDGRSFEQHYDFPSGEEWAKNFSVTSKDLFSWSRGAHGLRHSRVQELVKSFQEQGFTWDQSRLAVSQEIGHFRVSEINTYLR</sequence>
<keyword evidence="1" id="KW-0233">DNA recombination</keyword>
<dbReference type="Proteomes" id="UP000231632">
    <property type="component" value="Unassembled WGS sequence"/>
</dbReference>
<evidence type="ECO:0008006" key="4">
    <source>
        <dbReference type="Google" id="ProtNLM"/>
    </source>
</evidence>
<organism evidence="2 3">
    <name type="scientific">Mariprofundus micogutta</name>
    <dbReference type="NCBI Taxonomy" id="1921010"/>
    <lineage>
        <taxon>Bacteria</taxon>
        <taxon>Pseudomonadati</taxon>
        <taxon>Pseudomonadota</taxon>
        <taxon>Candidatius Mariprofundia</taxon>
        <taxon>Mariprofundales</taxon>
        <taxon>Mariprofundaceae</taxon>
        <taxon>Mariprofundus</taxon>
    </lineage>
</organism>
<dbReference type="InterPro" id="IPR013762">
    <property type="entry name" value="Integrase-like_cat_sf"/>
</dbReference>
<dbReference type="AlphaFoldDB" id="A0A1L8CJI0"/>
<evidence type="ECO:0000313" key="3">
    <source>
        <dbReference type="Proteomes" id="UP000231632"/>
    </source>
</evidence>
<accession>A0A1L8CJI0</accession>
<dbReference type="SUPFAM" id="SSF56349">
    <property type="entry name" value="DNA breaking-rejoining enzymes"/>
    <property type="match status" value="1"/>
</dbReference>
<dbReference type="GO" id="GO:0015074">
    <property type="term" value="P:DNA integration"/>
    <property type="evidence" value="ECO:0007669"/>
    <property type="project" value="InterPro"/>
</dbReference>
<comment type="caution">
    <text evidence="2">The sequence shown here is derived from an EMBL/GenBank/DDBJ whole genome shotgun (WGS) entry which is preliminary data.</text>
</comment>